<organism evidence="7 8">
    <name type="scientific">Albidovulum marisflavi</name>
    <dbReference type="NCBI Taxonomy" id="2984159"/>
    <lineage>
        <taxon>Bacteria</taxon>
        <taxon>Pseudomonadati</taxon>
        <taxon>Pseudomonadota</taxon>
        <taxon>Alphaproteobacteria</taxon>
        <taxon>Rhodobacterales</taxon>
        <taxon>Paracoccaceae</taxon>
        <taxon>Albidovulum</taxon>
    </lineage>
</organism>
<evidence type="ECO:0000259" key="5">
    <source>
        <dbReference type="PROSITE" id="PS50109"/>
    </source>
</evidence>
<feature type="modified residue" description="4-aspartylphosphate" evidence="4">
    <location>
        <position position="515"/>
    </location>
</feature>
<feature type="domain" description="Histidine kinase" evidence="5">
    <location>
        <begin position="227"/>
        <end position="448"/>
    </location>
</feature>
<dbReference type="PRINTS" id="PR00344">
    <property type="entry name" value="BCTRLSENSOR"/>
</dbReference>
<comment type="caution">
    <text evidence="7">The sequence shown here is derived from an EMBL/GenBank/DDBJ whole genome shotgun (WGS) entry which is preliminary data.</text>
</comment>
<dbReference type="SUPFAM" id="SSF47384">
    <property type="entry name" value="Homodimeric domain of signal transducing histidine kinase"/>
    <property type="match status" value="1"/>
</dbReference>
<dbReference type="PANTHER" id="PTHR45339:SF5">
    <property type="entry name" value="HISTIDINE KINASE"/>
    <property type="match status" value="1"/>
</dbReference>
<evidence type="ECO:0000256" key="4">
    <source>
        <dbReference type="PROSITE-ProRule" id="PRU00169"/>
    </source>
</evidence>
<keyword evidence="8" id="KW-1185">Reference proteome</keyword>
<dbReference type="CDD" id="cd00156">
    <property type="entry name" value="REC"/>
    <property type="match status" value="1"/>
</dbReference>
<evidence type="ECO:0000256" key="3">
    <source>
        <dbReference type="ARBA" id="ARBA00022553"/>
    </source>
</evidence>
<dbReference type="InterPro" id="IPR011006">
    <property type="entry name" value="CheY-like_superfamily"/>
</dbReference>
<dbReference type="InterPro" id="IPR003661">
    <property type="entry name" value="HisK_dim/P_dom"/>
</dbReference>
<protein>
    <recommendedName>
        <fullName evidence="2">histidine kinase</fullName>
        <ecNumber evidence="2">2.7.13.3</ecNumber>
    </recommendedName>
</protein>
<dbReference type="Gene3D" id="3.30.565.10">
    <property type="entry name" value="Histidine kinase-like ATPase, C-terminal domain"/>
    <property type="match status" value="1"/>
</dbReference>
<name>A0ABT2Z8D5_9RHOB</name>
<dbReference type="CDD" id="cd00082">
    <property type="entry name" value="HisKA"/>
    <property type="match status" value="1"/>
</dbReference>
<dbReference type="CDD" id="cd17546">
    <property type="entry name" value="REC_hyHK_CKI1_RcsC-like"/>
    <property type="match status" value="1"/>
</dbReference>
<evidence type="ECO:0000313" key="8">
    <source>
        <dbReference type="Proteomes" id="UP001652542"/>
    </source>
</evidence>
<dbReference type="PANTHER" id="PTHR45339">
    <property type="entry name" value="HYBRID SIGNAL TRANSDUCTION HISTIDINE KINASE J"/>
    <property type="match status" value="1"/>
</dbReference>
<keyword evidence="3 4" id="KW-0597">Phosphoprotein</keyword>
<dbReference type="InterPro" id="IPR005467">
    <property type="entry name" value="His_kinase_dom"/>
</dbReference>
<feature type="domain" description="Response regulatory" evidence="6">
    <location>
        <begin position="465"/>
        <end position="576"/>
    </location>
</feature>
<evidence type="ECO:0000256" key="1">
    <source>
        <dbReference type="ARBA" id="ARBA00000085"/>
    </source>
</evidence>
<dbReference type="Pfam" id="PF00512">
    <property type="entry name" value="HisKA"/>
    <property type="match status" value="1"/>
</dbReference>
<evidence type="ECO:0000259" key="6">
    <source>
        <dbReference type="PROSITE" id="PS50110"/>
    </source>
</evidence>
<gene>
    <name evidence="7" type="ORF">OEW28_02050</name>
</gene>
<accession>A0ABT2Z8D5</accession>
<feature type="domain" description="Response regulatory" evidence="6">
    <location>
        <begin position="597"/>
        <end position="715"/>
    </location>
</feature>
<dbReference type="Pfam" id="PF12860">
    <property type="entry name" value="PAS_7"/>
    <property type="match status" value="1"/>
</dbReference>
<feature type="modified residue" description="4-aspartylphosphate" evidence="4">
    <location>
        <position position="646"/>
    </location>
</feature>
<dbReference type="SUPFAM" id="SSF55874">
    <property type="entry name" value="ATPase domain of HSP90 chaperone/DNA topoisomerase II/histidine kinase"/>
    <property type="match status" value="1"/>
</dbReference>
<dbReference type="SUPFAM" id="SSF52172">
    <property type="entry name" value="CheY-like"/>
    <property type="match status" value="2"/>
</dbReference>
<dbReference type="InterPro" id="IPR003594">
    <property type="entry name" value="HATPase_dom"/>
</dbReference>
<dbReference type="SMART" id="SM00387">
    <property type="entry name" value="HATPase_c"/>
    <property type="match status" value="1"/>
</dbReference>
<dbReference type="InterPro" id="IPR036890">
    <property type="entry name" value="HATPase_C_sf"/>
</dbReference>
<comment type="catalytic activity">
    <reaction evidence="1">
        <text>ATP + protein L-histidine = ADP + protein N-phospho-L-histidine.</text>
        <dbReference type="EC" id="2.7.13.3"/>
    </reaction>
</comment>
<dbReference type="SMART" id="SM00448">
    <property type="entry name" value="REC"/>
    <property type="match status" value="2"/>
</dbReference>
<proteinExistence type="predicted"/>
<dbReference type="PROSITE" id="PS50110">
    <property type="entry name" value="RESPONSE_REGULATORY"/>
    <property type="match status" value="2"/>
</dbReference>
<dbReference type="Pfam" id="PF00072">
    <property type="entry name" value="Response_reg"/>
    <property type="match status" value="1"/>
</dbReference>
<dbReference type="RefSeq" id="WP_263733062.1">
    <property type="nucleotide sequence ID" value="NZ_JAOWKY010000001.1"/>
</dbReference>
<dbReference type="SMART" id="SM00388">
    <property type="entry name" value="HisKA"/>
    <property type="match status" value="1"/>
</dbReference>
<dbReference type="Proteomes" id="UP001652542">
    <property type="component" value="Unassembled WGS sequence"/>
</dbReference>
<dbReference type="Pfam" id="PF02518">
    <property type="entry name" value="HATPase_c"/>
    <property type="match status" value="1"/>
</dbReference>
<dbReference type="InterPro" id="IPR004358">
    <property type="entry name" value="Sig_transdc_His_kin-like_C"/>
</dbReference>
<reference evidence="7 8" key="1">
    <citation type="submission" date="2022-10" db="EMBL/GenBank/DDBJ databases">
        <title>Defluviimonas sp. nov., isolated from ocean surface water.</title>
        <authorList>
            <person name="He W."/>
            <person name="Wang L."/>
            <person name="Zhang D.-F."/>
        </authorList>
    </citation>
    <scope>NUCLEOTIDE SEQUENCE [LARGE SCALE GENOMIC DNA]</scope>
    <source>
        <strain evidence="7 8">WL0002</strain>
    </source>
</reference>
<dbReference type="InterPro" id="IPR036097">
    <property type="entry name" value="HisK_dim/P_sf"/>
</dbReference>
<sequence>MAERLFRERRARLAAERLLDQKKRELFLANEQLARHALSLSDQIVAQRGFLQSALREAETLKCQHGQYVSDLESAHLQAQTAKQRLWDALDTIRDGFALFDRNLRLVVANRAYLAPFDGLVEIEPGVHYDTILKVMAENGLAEIEGMDAQDWRHDMTARMMREVIPPRVVRLRGGHHIRLIDRRCDSGDLVSLVQNITRTIEREAELKDARERAEAASRAKSAFLANMSHEIRTPMNGVVGMAELLCDTALNEEQRLYAETIRTSGEALLAIINDILDYSRAEAERLRLAPGPFDLDHCLHEVMLLLEPAARDKGIRLLVDFDMFLPTRYVADGGRVRQILTNLMGNAVKFTESGHVLTRVVGMETGKREYELHLTIEDTGIGIAEQHLHDIFEEFHQVEDLSNRKFEGTGLGLAITRQLVNLMGGTVWVDSELGHGSCFGFTLRLPAAEPITVDRPDRPIQLRSALVLDELLVNRRIIERQLQTYGLTVTSCRSAAEALMVFGDGTGFDLVLMDGDLDTAEGQPVSAALRAKDASVPILGLFADPDAPGPGESCTARLQKPILRSELYHHLRELSPPAASAVDSGAALADGDRQMRVLVAEDNRTNQLVFRKMVQDLDIALEFAANGRQAIELWRSFRPDLIFMDISMPEMDGRQASRAIRALEEGTGTRVPIVALTAHALDGEEGRILAEGMDRYLTKPLRKSALVERIAEYRPECASPAASESSV</sequence>
<dbReference type="CDD" id="cd16922">
    <property type="entry name" value="HATPase_EvgS-ArcB-TorS-like"/>
    <property type="match status" value="1"/>
</dbReference>
<dbReference type="Gene3D" id="3.40.50.2300">
    <property type="match status" value="2"/>
</dbReference>
<dbReference type="EMBL" id="JAOWKY010000001">
    <property type="protein sequence ID" value="MCV2867410.1"/>
    <property type="molecule type" value="Genomic_DNA"/>
</dbReference>
<dbReference type="Gene3D" id="1.10.287.130">
    <property type="match status" value="1"/>
</dbReference>
<dbReference type="EC" id="2.7.13.3" evidence="2"/>
<evidence type="ECO:0000313" key="7">
    <source>
        <dbReference type="EMBL" id="MCV2867410.1"/>
    </source>
</evidence>
<dbReference type="InterPro" id="IPR001789">
    <property type="entry name" value="Sig_transdc_resp-reg_receiver"/>
</dbReference>
<evidence type="ECO:0000256" key="2">
    <source>
        <dbReference type="ARBA" id="ARBA00012438"/>
    </source>
</evidence>
<dbReference type="PROSITE" id="PS50109">
    <property type="entry name" value="HIS_KIN"/>
    <property type="match status" value="1"/>
</dbReference>